<keyword evidence="3 5" id="KW-1133">Transmembrane helix</keyword>
<dbReference type="SUPFAM" id="SSF103473">
    <property type="entry name" value="MFS general substrate transporter"/>
    <property type="match status" value="1"/>
</dbReference>
<evidence type="ECO:0000256" key="3">
    <source>
        <dbReference type="ARBA" id="ARBA00022989"/>
    </source>
</evidence>
<organism evidence="6 7">
    <name type="scientific">Aspergillus lucknowensis</name>
    <dbReference type="NCBI Taxonomy" id="176173"/>
    <lineage>
        <taxon>Eukaryota</taxon>
        <taxon>Fungi</taxon>
        <taxon>Dikarya</taxon>
        <taxon>Ascomycota</taxon>
        <taxon>Pezizomycotina</taxon>
        <taxon>Eurotiomycetes</taxon>
        <taxon>Eurotiomycetidae</taxon>
        <taxon>Eurotiales</taxon>
        <taxon>Aspergillaceae</taxon>
        <taxon>Aspergillus</taxon>
        <taxon>Aspergillus subgen. Nidulantes</taxon>
    </lineage>
</organism>
<reference evidence="6 7" key="1">
    <citation type="submission" date="2024-07" db="EMBL/GenBank/DDBJ databases">
        <title>Section-level genome sequencing and comparative genomics of Aspergillus sections Usti and Cavernicolus.</title>
        <authorList>
            <consortium name="Lawrence Berkeley National Laboratory"/>
            <person name="Nybo J.L."/>
            <person name="Vesth T.C."/>
            <person name="Theobald S."/>
            <person name="Frisvad J.C."/>
            <person name="Larsen T.O."/>
            <person name="Kjaerboelling I."/>
            <person name="Rothschild-Mancinelli K."/>
            <person name="Lyhne E.K."/>
            <person name="Kogle M.E."/>
            <person name="Barry K."/>
            <person name="Clum A."/>
            <person name="Na H."/>
            <person name="Ledsgaard L."/>
            <person name="Lin J."/>
            <person name="Lipzen A."/>
            <person name="Kuo A."/>
            <person name="Riley R."/>
            <person name="Mondo S."/>
            <person name="Labutti K."/>
            <person name="Haridas S."/>
            <person name="Pangalinan J."/>
            <person name="Salamov A.A."/>
            <person name="Simmons B.A."/>
            <person name="Magnuson J.K."/>
            <person name="Chen J."/>
            <person name="Drula E."/>
            <person name="Henrissat B."/>
            <person name="Wiebenga A."/>
            <person name="Lubbers R.J."/>
            <person name="Gomes A.C."/>
            <person name="Macurrencykelacurrency M.R."/>
            <person name="Stajich J."/>
            <person name="Grigoriev I.V."/>
            <person name="Mortensen U.H."/>
            <person name="De Vries R.P."/>
            <person name="Baker S.E."/>
            <person name="Andersen M.R."/>
        </authorList>
    </citation>
    <scope>NUCLEOTIDE SEQUENCE [LARGE SCALE GENOMIC DNA]</scope>
    <source>
        <strain evidence="6 7">CBS 449.75</strain>
    </source>
</reference>
<evidence type="ECO:0000313" key="7">
    <source>
        <dbReference type="Proteomes" id="UP001610432"/>
    </source>
</evidence>
<feature type="transmembrane region" description="Helical" evidence="5">
    <location>
        <begin position="167"/>
        <end position="187"/>
    </location>
</feature>
<accession>A0ABR4LK02</accession>
<dbReference type="Proteomes" id="UP001610432">
    <property type="component" value="Unassembled WGS sequence"/>
</dbReference>
<dbReference type="Gene3D" id="1.20.1250.20">
    <property type="entry name" value="MFS general substrate transporter like domains"/>
    <property type="match status" value="1"/>
</dbReference>
<feature type="transmembrane region" description="Helical" evidence="5">
    <location>
        <begin position="142"/>
        <end position="161"/>
    </location>
</feature>
<evidence type="ECO:0000256" key="5">
    <source>
        <dbReference type="SAM" id="Phobius"/>
    </source>
</evidence>
<gene>
    <name evidence="6" type="ORF">BJX67DRAFT_389704</name>
</gene>
<evidence type="ECO:0000256" key="2">
    <source>
        <dbReference type="ARBA" id="ARBA00022692"/>
    </source>
</evidence>
<dbReference type="GeneID" id="98149611"/>
<feature type="transmembrane region" description="Helical" evidence="5">
    <location>
        <begin position="101"/>
        <end position="121"/>
    </location>
</feature>
<comment type="subcellular location">
    <subcellularLocation>
        <location evidence="1">Membrane</location>
        <topology evidence="1">Multi-pass membrane protein</topology>
    </subcellularLocation>
</comment>
<feature type="transmembrane region" description="Helical" evidence="5">
    <location>
        <begin position="28"/>
        <end position="45"/>
    </location>
</feature>
<dbReference type="RefSeq" id="XP_070883838.1">
    <property type="nucleotide sequence ID" value="XM_071034539.1"/>
</dbReference>
<dbReference type="PANTHER" id="PTHR23501">
    <property type="entry name" value="MAJOR FACILITATOR SUPERFAMILY"/>
    <property type="match status" value="1"/>
</dbReference>
<keyword evidence="7" id="KW-1185">Reference proteome</keyword>
<evidence type="ECO:0000256" key="4">
    <source>
        <dbReference type="ARBA" id="ARBA00023136"/>
    </source>
</evidence>
<dbReference type="PANTHER" id="PTHR23501:SF43">
    <property type="entry name" value="MULTIDRUG TRANSPORTER, PUTATIVE (AFU_ORTHOLOGUE AFUA_6G03040)-RELATED"/>
    <property type="match status" value="1"/>
</dbReference>
<dbReference type="EMBL" id="JBFXLQ010000037">
    <property type="protein sequence ID" value="KAL2864859.1"/>
    <property type="molecule type" value="Genomic_DNA"/>
</dbReference>
<evidence type="ECO:0000313" key="6">
    <source>
        <dbReference type="EMBL" id="KAL2864859.1"/>
    </source>
</evidence>
<evidence type="ECO:0000256" key="1">
    <source>
        <dbReference type="ARBA" id="ARBA00004141"/>
    </source>
</evidence>
<dbReference type="InterPro" id="IPR036259">
    <property type="entry name" value="MFS_trans_sf"/>
</dbReference>
<comment type="caution">
    <text evidence="6">The sequence shown here is derived from an EMBL/GenBank/DDBJ whole genome shotgun (WGS) entry which is preliminary data.</text>
</comment>
<feature type="transmembrane region" description="Helical" evidence="5">
    <location>
        <begin position="52"/>
        <end position="81"/>
    </location>
</feature>
<sequence length="326" mass="35298">MLTCYPNFPPPLEAEKRPYKVFFRQVDFLGAFLVLAFSVFIIAALQEGSLDYAWLSALIISFIVVSCVVLLALFAWEWFISQHSDWKTQPMLPWALVQNRIFLGVALGFLLTSAPLTICVIELSQRYQTLNESSPLGAGVKLLAYALSQPVGSFICSTLSGRLKVPFVYILLSGIVLQIAGMFLLSTTPTTVHVWTGQFGYAVLAGLGVGIAVAAMYNMVPLVVEKDDQSIALGTGPQSRMLGGAPGVTVATTILNEHLQSVLGSFISQEQLNAVLETPQAISLLGPGVQVQVRRVFAAAYNLQMKAAGGFSAAQILAVLLVWKRR</sequence>
<keyword evidence="4 5" id="KW-0472">Membrane</keyword>
<keyword evidence="2 5" id="KW-0812">Transmembrane</keyword>
<proteinExistence type="predicted"/>
<feature type="transmembrane region" description="Helical" evidence="5">
    <location>
        <begin position="199"/>
        <end position="220"/>
    </location>
</feature>
<protein>
    <submittedName>
        <fullName evidence="6">Uncharacterized protein</fullName>
    </submittedName>
</protein>
<name>A0ABR4LK02_9EURO</name>